<feature type="compositionally biased region" description="Polar residues" evidence="6">
    <location>
        <begin position="1287"/>
        <end position="1306"/>
    </location>
</feature>
<comment type="caution">
    <text evidence="10">The sequence shown here is derived from an EMBL/GenBank/DDBJ whole genome shotgun (WGS) entry which is preliminary data.</text>
</comment>
<feature type="compositionally biased region" description="Basic and acidic residues" evidence="6">
    <location>
        <begin position="850"/>
        <end position="859"/>
    </location>
</feature>
<evidence type="ECO:0000313" key="14">
    <source>
        <dbReference type="Proteomes" id="UP000310708"/>
    </source>
</evidence>
<dbReference type="GO" id="GO:0019432">
    <property type="term" value="P:triglyceride biosynthetic process"/>
    <property type="evidence" value="ECO:0007669"/>
    <property type="project" value="TreeGrafter"/>
</dbReference>
<dbReference type="InterPro" id="IPR045340">
    <property type="entry name" value="DUF6533"/>
</dbReference>
<feature type="region of interest" description="Disordered" evidence="6">
    <location>
        <begin position="850"/>
        <end position="914"/>
    </location>
</feature>
<dbReference type="GO" id="GO:0005634">
    <property type="term" value="C:nucleus"/>
    <property type="evidence" value="ECO:0007669"/>
    <property type="project" value="TreeGrafter"/>
</dbReference>
<feature type="compositionally biased region" description="Low complexity" evidence="6">
    <location>
        <begin position="868"/>
        <end position="878"/>
    </location>
</feature>
<dbReference type="Proteomes" id="UP000307169">
    <property type="component" value="Unassembled WGS sequence"/>
</dbReference>
<protein>
    <recommendedName>
        <fullName evidence="3">phosphatidate phosphatase</fullName>
        <ecNumber evidence="3">3.1.3.4</ecNumber>
    </recommendedName>
</protein>
<evidence type="ECO:0000256" key="1">
    <source>
        <dbReference type="ARBA" id="ARBA00001946"/>
    </source>
</evidence>
<feature type="transmembrane region" description="Helical" evidence="7">
    <location>
        <begin position="122"/>
        <end position="149"/>
    </location>
</feature>
<dbReference type="EMBL" id="SPRH01000045">
    <property type="protein sequence ID" value="TIB97645.1"/>
    <property type="molecule type" value="Genomic_DNA"/>
</dbReference>
<evidence type="ECO:0000256" key="4">
    <source>
        <dbReference type="ARBA" id="ARBA00022553"/>
    </source>
</evidence>
<evidence type="ECO:0000313" key="12">
    <source>
        <dbReference type="Proteomes" id="UP000305647"/>
    </source>
</evidence>
<dbReference type="Pfam" id="PF16876">
    <property type="entry name" value="Lipin_mid"/>
    <property type="match status" value="1"/>
</dbReference>
<reference evidence="12 13" key="1">
    <citation type="submission" date="2019-03" db="EMBL/GenBank/DDBJ databases">
        <title>Sequencing 25 genomes of Wallemia mellicola.</title>
        <authorList>
            <person name="Gostincar C."/>
        </authorList>
    </citation>
    <scope>NUCLEOTIDE SEQUENCE [LARGE SCALE GENOMIC DNA]</scope>
    <source>
        <strain evidence="9 13">EXF-1262</strain>
        <strain evidence="11 14">EXF-757</strain>
        <strain evidence="10 12">EXF-8738</strain>
    </source>
</reference>
<dbReference type="InterPro" id="IPR026058">
    <property type="entry name" value="LIPIN"/>
</dbReference>
<comment type="cofactor">
    <cofactor evidence="1">
        <name>Mg(2+)</name>
        <dbReference type="ChEBI" id="CHEBI:18420"/>
    </cofactor>
</comment>
<dbReference type="GO" id="GO:0009062">
    <property type="term" value="P:fatty acid catabolic process"/>
    <property type="evidence" value="ECO:0007669"/>
    <property type="project" value="TreeGrafter"/>
</dbReference>
<evidence type="ECO:0000256" key="2">
    <source>
        <dbReference type="ARBA" id="ARBA00005476"/>
    </source>
</evidence>
<dbReference type="InterPro" id="IPR013209">
    <property type="entry name" value="LNS2"/>
</dbReference>
<dbReference type="InterPro" id="IPR007651">
    <property type="entry name" value="Lipin_N"/>
</dbReference>
<organism evidence="10 12">
    <name type="scientific">Wallemia mellicola</name>
    <dbReference type="NCBI Taxonomy" id="1708541"/>
    <lineage>
        <taxon>Eukaryota</taxon>
        <taxon>Fungi</taxon>
        <taxon>Dikarya</taxon>
        <taxon>Basidiomycota</taxon>
        <taxon>Wallemiomycotina</taxon>
        <taxon>Wallemiomycetes</taxon>
        <taxon>Wallemiales</taxon>
        <taxon>Wallemiaceae</taxon>
        <taxon>Wallemia</taxon>
    </lineage>
</organism>
<feature type="compositionally biased region" description="Acidic residues" evidence="6">
    <location>
        <begin position="1249"/>
        <end position="1276"/>
    </location>
</feature>
<dbReference type="InterPro" id="IPR031703">
    <property type="entry name" value="Lipin_mid"/>
</dbReference>
<feature type="compositionally biased region" description="Polar residues" evidence="6">
    <location>
        <begin position="487"/>
        <end position="502"/>
    </location>
</feature>
<dbReference type="PANTHER" id="PTHR12181">
    <property type="entry name" value="LIPIN"/>
    <property type="match status" value="1"/>
</dbReference>
<gene>
    <name evidence="11" type="ORF">E3Q01_03608</name>
    <name evidence="10" type="ORF">E3Q10_00878</name>
    <name evidence="9" type="ORF">E3Q17_03300</name>
</gene>
<evidence type="ECO:0000256" key="5">
    <source>
        <dbReference type="ARBA" id="ARBA00022801"/>
    </source>
</evidence>
<feature type="region of interest" description="Disordered" evidence="6">
    <location>
        <begin position="478"/>
        <end position="502"/>
    </location>
</feature>
<keyword evidence="7" id="KW-0472">Membrane</keyword>
<keyword evidence="5" id="KW-0378">Hydrolase</keyword>
<feature type="transmembrane region" description="Helical" evidence="7">
    <location>
        <begin position="94"/>
        <end position="115"/>
    </location>
</feature>
<evidence type="ECO:0000256" key="6">
    <source>
        <dbReference type="SAM" id="MobiDB-lite"/>
    </source>
</evidence>
<dbReference type="GO" id="GO:0008195">
    <property type="term" value="F:phosphatidate phosphatase activity"/>
    <property type="evidence" value="ECO:0007669"/>
    <property type="project" value="UniProtKB-EC"/>
</dbReference>
<dbReference type="EMBL" id="SPRX01000056">
    <property type="protein sequence ID" value="TIC63031.1"/>
    <property type="molecule type" value="Genomic_DNA"/>
</dbReference>
<keyword evidence="7" id="KW-1133">Transmembrane helix</keyword>
<evidence type="ECO:0000256" key="3">
    <source>
        <dbReference type="ARBA" id="ARBA00012638"/>
    </source>
</evidence>
<feature type="compositionally biased region" description="Low complexity" evidence="6">
    <location>
        <begin position="1230"/>
        <end position="1239"/>
    </location>
</feature>
<evidence type="ECO:0000259" key="8">
    <source>
        <dbReference type="SMART" id="SM00775"/>
    </source>
</evidence>
<dbReference type="Pfam" id="PF08235">
    <property type="entry name" value="LNS2"/>
    <property type="match status" value="1"/>
</dbReference>
<feature type="domain" description="LNS2/PITP" evidence="8">
    <location>
        <begin position="966"/>
        <end position="1121"/>
    </location>
</feature>
<sequence>MADAATEISPELDLARYQITALRAYAVAALAILLWDYATTVHLEYRRIWKAPWSIVKVLFFITRYSAIACVTIIVFGFHYQYLSDTQCQTYAKMEPVLCVITVASTEAILLIRVWALWGKKIYVLIPLLFCLIVEAAIMFAAAALYVPVEFKPGLAYWIVPLIFDAIVVVMTVTKLAMNRNGSRSKIAKVFLRDGLIYLVTPENIKAANSTLAIALTAIMGCRLVLSLRALDDTSGGSSTSRDRSNSRGPGPVVTIGGTNRRGNVSQPQTTTFGSYKMNEFSTDFVGTLADVNEEQLNHHGQGSYNTEDKDDESLYRSEQPRNAFNPFDPVKIQVQHQTRALSSALSYYKDINPATLTGAIDVIVVQRPNCEEADGYELACTPFHVRFGKLSVLRAAEKKVTLHLNGSETPLDYSMKVGEAGEAFFVFETDIDVPEDLQTSPIISPVDQSDSSVPVSPLPEPADKAHVQGLNLDLSQEPEPLLLNPDHNQSTDDNNEGSNQTTQTIHNAASAVSKVDTALVGGAANVSNLRGDKIKRSRPSKLDINTFERDEEPSDKYLPSYEAKAPSVVYADDVVLDLEGYKQVNDDAVDEAEPSKSNLQHETHAVSEALHHDVQDEQTSHTTEDLTLATFGYDLLTSAHGRKFSLSNSNNQRRDIDDIDGVDENDVLKTDDANHDNNDENEFDVEELKSSLEGLSLSKASSKEPDDEYTWEWGGFPTRSTQPTPRIEKNTLGFSQLPTAVKDSTSNDSKPTLHCGCNEYEFILEMENAKHVFELAIFGHKEDHIDAVEFEKNKITFDTFIQDVNIVDNKGLVCRYNDSYLDWYSSAPVIASLAIYRRSLNEPIMVSHKDDTDVDTTKKQTHKPQTSESGWSRWWSKSKSDPDLAATAASQAKTEQPPAPPVTPPKQEKQDKKHYAKTLRLTSDQLKSLNLKKGVNNITFSVNSSYSGVAVATARIFYWGSTDQVVISDIDGTITKSDALGHVFTMIGRDWTHIGVAKLYTDITQNGYQILYLTSRAIGQADTTRDYLRNIRQNHYQLPDGPVIMSPDRLMASLHREVIMRKPEVFKMAALRDIQRVFDKKNPFYAGFGNRITDAMSYRSVNVPSSRIFTIDSEGEVKMELLELAGYKSSYIHMTDLVDQMFPSINNAFEPDFTDYNYWKPPIPEVELPDLSPPSPALSARSDQSTTSKLGMFWPSSLASSLSRRGSTVTSPVSTALDEPDRKDRRSRASSPDSRYSRATSPVSDFVLSEEEEEDEDDDDYEENEDSFDEEDSDECDIHDVDDLTFENSDIANRTNSTGERSMNTIGDDIEDDFDEDILATREMNQVPFL</sequence>
<evidence type="ECO:0000313" key="10">
    <source>
        <dbReference type="EMBL" id="TIC32937.1"/>
    </source>
</evidence>
<feature type="transmembrane region" description="Helical" evidence="7">
    <location>
        <begin position="155"/>
        <end position="177"/>
    </location>
</feature>
<feature type="region of interest" description="Disordered" evidence="6">
    <location>
        <begin position="1168"/>
        <end position="1187"/>
    </location>
</feature>
<dbReference type="FunFam" id="3.40.50.1000:FF:000063">
    <property type="entry name" value="Nuclear elongation and deformation protein"/>
    <property type="match status" value="1"/>
</dbReference>
<feature type="transmembrane region" description="Helical" evidence="7">
    <location>
        <begin position="20"/>
        <end position="38"/>
    </location>
</feature>
<keyword evidence="4" id="KW-0597">Phosphoprotein</keyword>
<feature type="region of interest" description="Disordered" evidence="6">
    <location>
        <begin position="1204"/>
        <end position="1311"/>
    </location>
</feature>
<evidence type="ECO:0000313" key="11">
    <source>
        <dbReference type="EMBL" id="TIC63031.1"/>
    </source>
</evidence>
<evidence type="ECO:0000256" key="7">
    <source>
        <dbReference type="SAM" id="Phobius"/>
    </source>
</evidence>
<accession>A0A4T0U4P9</accession>
<dbReference type="SUPFAM" id="SSF56784">
    <property type="entry name" value="HAD-like"/>
    <property type="match status" value="1"/>
</dbReference>
<feature type="transmembrane region" description="Helical" evidence="7">
    <location>
        <begin position="58"/>
        <end position="82"/>
    </location>
</feature>
<feature type="compositionally biased region" description="Polar residues" evidence="6">
    <location>
        <begin position="257"/>
        <end position="272"/>
    </location>
</feature>
<dbReference type="Proteomes" id="UP000310708">
    <property type="component" value="Unassembled WGS sequence"/>
</dbReference>
<evidence type="ECO:0000313" key="9">
    <source>
        <dbReference type="EMBL" id="TIB97645.1"/>
    </source>
</evidence>
<dbReference type="InterPro" id="IPR023214">
    <property type="entry name" value="HAD_sf"/>
</dbReference>
<feature type="region of interest" description="Disordered" evidence="6">
    <location>
        <begin position="233"/>
        <end position="272"/>
    </location>
</feature>
<dbReference type="Pfam" id="PF04571">
    <property type="entry name" value="Lipin_N"/>
    <property type="match status" value="1"/>
</dbReference>
<feature type="compositionally biased region" description="Low complexity" evidence="6">
    <location>
        <begin position="441"/>
        <end position="456"/>
    </location>
</feature>
<keyword evidence="7" id="KW-0812">Transmembrane</keyword>
<dbReference type="PANTHER" id="PTHR12181:SF12">
    <property type="entry name" value="PHOSPHATIDATE PHOSPHATASE"/>
    <property type="match status" value="1"/>
</dbReference>
<evidence type="ECO:0000313" key="13">
    <source>
        <dbReference type="Proteomes" id="UP000307169"/>
    </source>
</evidence>
<feature type="region of interest" description="Disordered" evidence="6">
    <location>
        <begin position="441"/>
        <end position="464"/>
    </location>
</feature>
<dbReference type="SMART" id="SM00775">
    <property type="entry name" value="LNS2"/>
    <property type="match status" value="1"/>
</dbReference>
<dbReference type="EC" id="3.1.3.4" evidence="3"/>
<dbReference type="Proteomes" id="UP000305647">
    <property type="component" value="Unassembled WGS sequence"/>
</dbReference>
<dbReference type="InterPro" id="IPR031315">
    <property type="entry name" value="LNS2/PITP"/>
</dbReference>
<comment type="similarity">
    <text evidence="2">Belongs to the lipin family.</text>
</comment>
<dbReference type="InterPro" id="IPR036412">
    <property type="entry name" value="HAD-like_sf"/>
</dbReference>
<dbReference type="Pfam" id="PF20151">
    <property type="entry name" value="DUF6533"/>
    <property type="match status" value="1"/>
</dbReference>
<dbReference type="Gene3D" id="3.40.50.1000">
    <property type="entry name" value="HAD superfamily/HAD-like"/>
    <property type="match status" value="1"/>
</dbReference>
<proteinExistence type="inferred from homology"/>
<dbReference type="EMBL" id="SPRO01000006">
    <property type="protein sequence ID" value="TIC32937.1"/>
    <property type="molecule type" value="Genomic_DNA"/>
</dbReference>
<name>A0A4T0U4P9_9BASI</name>